<feature type="transmembrane region" description="Helical" evidence="2">
    <location>
        <begin position="81"/>
        <end position="100"/>
    </location>
</feature>
<evidence type="ECO:0000256" key="2">
    <source>
        <dbReference type="SAM" id="Phobius"/>
    </source>
</evidence>
<sequence>MKTLLTILGAAIFWLWNIAFLVFVYIWMLPAIGVGLFNAIVAGEIENEFLIPLLGLIVIPTVCTLIGGWRLRKRPLELMRLFYGVEAPLFTLCLVRLFVVRELTPASTLILGTGMACVLAFLFDVLHGYAKDNRVVAWLQLIFHSLMVLVGVFVGVLLLFYTVPAAAVFIPGFFRHWLILTNFTLENPLWIIQDILLIILFSFSSTLFVGMPAALAFLYIESPRYILHRFAEQYGQKRTIQGVLAVVTAWMVLFISFQQQPQIKVFNLLDNSGQTDKERQELLAKSDIIRSGLLNAYLSSYRYISPIEENDHIFAMYRDVFELPDSICQFLQNSYNTLMSPFLYNGSRADSERAEKLYADFFDAPLQKAERKAVQHALQSTAILDEAKAGVLNINQKKVWLRSQNITIQEHGDWAEVELYEVYENKTNAVEEILYYFSLPESATITGIWLGDSDNRDKRFPFKVSPRGAAQKVYNSQVRRERPMDPALLEQVGSHLYRLRAFPVPPKLASWEKNNSTNRPTKMHLWLTYKVMRQPEGWAMPSLGEKRNIFWTENTQRNYGGQVVKTVSDNWIPSFLPPTTASPLTLHQVNLENGYHITAKPLTKEDYALPENQQFAIVLDTSRSMGAQNKELTETFNWLKKHGFSDNNCANNDADLYVTAASGIQPKRIDDIRTFEPAKMTFYGTIQYKEMLRQFVKLQGDTAYDGILVLTDEGSYELTDNSKDIPAISAPLWMVHLGALPPAYDDATLKAIQDSGGGISTKLPEVLQRLATQAKLGSSVVSVVDGYAWFVEKIEVNQPLNQSNNTSQNSESAGLIPAATNIVDLQIDQTNTYESESFAPIAARQLVIGLSKEIDGNQVAELDAIHAIAKTYKIVTPYSSMIVLVNDEQREALRIAEAEKDRFNRKVEKGKEGLNQPNNPMKHSDSVSVPEPSMVVGLGAIVFILIFSRRKMFVKKS</sequence>
<dbReference type="Proteomes" id="UP001204953">
    <property type="component" value="Unassembled WGS sequence"/>
</dbReference>
<feature type="transmembrane region" description="Helical" evidence="2">
    <location>
        <begin position="106"/>
        <end position="129"/>
    </location>
</feature>
<keyword evidence="2" id="KW-1133">Transmembrane helix</keyword>
<dbReference type="InterPro" id="IPR013694">
    <property type="entry name" value="VIT"/>
</dbReference>
<name>A0AAE3GT43_9CYAN</name>
<dbReference type="Pfam" id="PF08487">
    <property type="entry name" value="VIT"/>
    <property type="match status" value="1"/>
</dbReference>
<evidence type="ECO:0000256" key="1">
    <source>
        <dbReference type="SAM" id="MobiDB-lite"/>
    </source>
</evidence>
<dbReference type="NCBIfam" id="TIGR02921">
    <property type="entry name" value="PEP_integral"/>
    <property type="match status" value="1"/>
</dbReference>
<feature type="region of interest" description="Disordered" evidence="1">
    <location>
        <begin position="904"/>
        <end position="928"/>
    </location>
</feature>
<evidence type="ECO:0000259" key="3">
    <source>
        <dbReference type="PROSITE" id="PS51468"/>
    </source>
</evidence>
<organism evidence="4 5">
    <name type="scientific">Limnofasciculus baicalensis BBK-W-15</name>
    <dbReference type="NCBI Taxonomy" id="2699891"/>
    <lineage>
        <taxon>Bacteria</taxon>
        <taxon>Bacillati</taxon>
        <taxon>Cyanobacteriota</taxon>
        <taxon>Cyanophyceae</taxon>
        <taxon>Coleofasciculales</taxon>
        <taxon>Coleofasciculaceae</taxon>
        <taxon>Limnofasciculus</taxon>
        <taxon>Limnofasciculus baicalensis</taxon>
    </lineage>
</organism>
<comment type="caution">
    <text evidence="4">The sequence shown here is derived from an EMBL/GenBank/DDBJ whole genome shotgun (WGS) entry which is preliminary data.</text>
</comment>
<accession>A0AAE3GT43</accession>
<feature type="transmembrane region" description="Helical" evidence="2">
    <location>
        <begin position="190"/>
        <end position="220"/>
    </location>
</feature>
<reference evidence="4" key="1">
    <citation type="submission" date="2022-06" db="EMBL/GenBank/DDBJ databases">
        <title>New cyanobacteria of genus Symplocastrum in benthos of Lake Baikal.</title>
        <authorList>
            <person name="Sorokovikova E."/>
            <person name="Tikhonova I."/>
            <person name="Krasnopeev A."/>
            <person name="Evseev P."/>
            <person name="Gladkikh A."/>
            <person name="Belykh O."/>
        </authorList>
    </citation>
    <scope>NUCLEOTIDE SEQUENCE</scope>
    <source>
        <strain evidence="4">BBK-W-15</strain>
    </source>
</reference>
<feature type="transmembrane region" description="Helical" evidence="2">
    <location>
        <begin position="7"/>
        <end position="29"/>
    </location>
</feature>
<feature type="transmembrane region" description="Helical" evidence="2">
    <location>
        <begin position="141"/>
        <end position="170"/>
    </location>
</feature>
<gene>
    <name evidence="4" type="ORF">NJ959_17255</name>
</gene>
<evidence type="ECO:0000313" key="4">
    <source>
        <dbReference type="EMBL" id="MCP2730181.1"/>
    </source>
</evidence>
<keyword evidence="5" id="KW-1185">Reference proteome</keyword>
<feature type="transmembrane region" description="Helical" evidence="2">
    <location>
        <begin position="49"/>
        <end position="69"/>
    </location>
</feature>
<feature type="transmembrane region" description="Helical" evidence="2">
    <location>
        <begin position="240"/>
        <end position="257"/>
    </location>
</feature>
<feature type="transmembrane region" description="Helical" evidence="2">
    <location>
        <begin position="929"/>
        <end position="947"/>
    </location>
</feature>
<keyword evidence="2" id="KW-0472">Membrane</keyword>
<dbReference type="RefSeq" id="WP_254012944.1">
    <property type="nucleotide sequence ID" value="NZ_JAMZMM010000175.1"/>
</dbReference>
<protein>
    <submittedName>
        <fullName evidence="4">TIGR02921 family PEP-CTERM protein</fullName>
    </submittedName>
</protein>
<dbReference type="EMBL" id="JAMZMM010000175">
    <property type="protein sequence ID" value="MCP2730181.1"/>
    <property type="molecule type" value="Genomic_DNA"/>
</dbReference>
<feature type="domain" description="VIT" evidence="3">
    <location>
        <begin position="385"/>
        <end position="518"/>
    </location>
</feature>
<dbReference type="InterPro" id="IPR014270">
    <property type="entry name" value="PEP-CTERM_IMP"/>
</dbReference>
<keyword evidence="2" id="KW-0812">Transmembrane</keyword>
<dbReference type="PROSITE" id="PS51468">
    <property type="entry name" value="VIT"/>
    <property type="match status" value="1"/>
</dbReference>
<evidence type="ECO:0000313" key="5">
    <source>
        <dbReference type="Proteomes" id="UP001204953"/>
    </source>
</evidence>
<dbReference type="AlphaFoldDB" id="A0AAE3GT43"/>
<proteinExistence type="predicted"/>